<dbReference type="RefSeq" id="WP_169454849.1">
    <property type="nucleotide sequence ID" value="NZ_CP051774.1"/>
</dbReference>
<keyword evidence="1" id="KW-0732">Signal</keyword>
<dbReference type="PROSITE" id="PS51257">
    <property type="entry name" value="PROKAR_LIPOPROTEIN"/>
    <property type="match status" value="1"/>
</dbReference>
<dbReference type="EMBL" id="CP051774">
    <property type="protein sequence ID" value="QJE96448.1"/>
    <property type="molecule type" value="Genomic_DNA"/>
</dbReference>
<dbReference type="AlphaFoldDB" id="A0A858RIY3"/>
<reference evidence="2 3" key="1">
    <citation type="submission" date="2020-04" db="EMBL/GenBank/DDBJ databases">
        <title>Luteolibacter sp. G-1-1-1 isolated from soil.</title>
        <authorList>
            <person name="Dahal R.H."/>
        </authorList>
    </citation>
    <scope>NUCLEOTIDE SEQUENCE [LARGE SCALE GENOMIC DNA]</scope>
    <source>
        <strain evidence="2 3">G-1-1-1</strain>
    </source>
</reference>
<dbReference type="KEGG" id="luo:HHL09_11855"/>
<feature type="chain" id="PRO_5032762995" evidence="1">
    <location>
        <begin position="23"/>
        <end position="208"/>
    </location>
</feature>
<evidence type="ECO:0000256" key="1">
    <source>
        <dbReference type="SAM" id="SignalP"/>
    </source>
</evidence>
<keyword evidence="3" id="KW-1185">Reference proteome</keyword>
<proteinExistence type="predicted"/>
<protein>
    <submittedName>
        <fullName evidence="2">Uncharacterized protein</fullName>
    </submittedName>
</protein>
<dbReference type="Proteomes" id="UP000501812">
    <property type="component" value="Chromosome"/>
</dbReference>
<organism evidence="2 3">
    <name type="scientific">Luteolibacter luteus</name>
    <dbReference type="NCBI Taxonomy" id="2728835"/>
    <lineage>
        <taxon>Bacteria</taxon>
        <taxon>Pseudomonadati</taxon>
        <taxon>Verrucomicrobiota</taxon>
        <taxon>Verrucomicrobiia</taxon>
        <taxon>Verrucomicrobiales</taxon>
        <taxon>Verrucomicrobiaceae</taxon>
        <taxon>Luteolibacter</taxon>
    </lineage>
</organism>
<accession>A0A858RIY3</accession>
<evidence type="ECO:0000313" key="3">
    <source>
        <dbReference type="Proteomes" id="UP000501812"/>
    </source>
</evidence>
<sequence length="208" mass="22928">MECRIFSFLVALFLCACSTVPAGNKPAEPASQELSAALDRFFIAAGKQDVQTVLKQGVDDTALKTTVSRDYRASLRDFSRSYAEARGRFADADLASLGRTVTDEINVAAMRPWPYLYIPQTVEVTGVTRKGEAIVAEIRFKETRWYDTSIDRASVTLLRSGNAWVLDDLLWLDDSAGKSNRFRIAGLAEALRSSSDPASFDAAAKPYR</sequence>
<gene>
    <name evidence="2" type="ORF">HHL09_11855</name>
</gene>
<evidence type="ECO:0000313" key="2">
    <source>
        <dbReference type="EMBL" id="QJE96448.1"/>
    </source>
</evidence>
<feature type="signal peptide" evidence="1">
    <location>
        <begin position="1"/>
        <end position="22"/>
    </location>
</feature>
<name>A0A858RIY3_9BACT</name>